<name>A0A2P9AJF7_9HYPH</name>
<sequence length="54" mass="6439">MIDRSVTRETPRDPLADGNRWHDWNGRRETHLGQRLKRPHQQAVHIWTQAIETA</sequence>
<accession>A0A2P9AJF7</accession>
<feature type="region of interest" description="Disordered" evidence="1">
    <location>
        <begin position="1"/>
        <end position="25"/>
    </location>
</feature>
<keyword evidence="3" id="KW-1185">Reference proteome</keyword>
<evidence type="ECO:0000313" key="2">
    <source>
        <dbReference type="EMBL" id="SJM31279.1"/>
    </source>
</evidence>
<dbReference type="Proteomes" id="UP000245698">
    <property type="component" value="Unassembled WGS sequence"/>
</dbReference>
<protein>
    <submittedName>
        <fullName evidence="2">Uncharacterized protein</fullName>
    </submittedName>
</protein>
<proteinExistence type="predicted"/>
<gene>
    <name evidence="2" type="ORF">BQ8482_190009</name>
</gene>
<dbReference type="EMBL" id="FUIG01000025">
    <property type="protein sequence ID" value="SJM31279.1"/>
    <property type="molecule type" value="Genomic_DNA"/>
</dbReference>
<evidence type="ECO:0000256" key="1">
    <source>
        <dbReference type="SAM" id="MobiDB-lite"/>
    </source>
</evidence>
<reference evidence="3" key="1">
    <citation type="submission" date="2016-12" db="EMBL/GenBank/DDBJ databases">
        <authorList>
            <person name="Brunel B."/>
        </authorList>
    </citation>
    <scope>NUCLEOTIDE SEQUENCE [LARGE SCALE GENOMIC DNA]</scope>
</reference>
<dbReference type="AlphaFoldDB" id="A0A2P9AJF7"/>
<organism evidence="2 3">
    <name type="scientific">Mesorhizobium delmotii</name>
    <dbReference type="NCBI Taxonomy" id="1631247"/>
    <lineage>
        <taxon>Bacteria</taxon>
        <taxon>Pseudomonadati</taxon>
        <taxon>Pseudomonadota</taxon>
        <taxon>Alphaproteobacteria</taxon>
        <taxon>Hyphomicrobiales</taxon>
        <taxon>Phyllobacteriaceae</taxon>
        <taxon>Mesorhizobium</taxon>
    </lineage>
</organism>
<evidence type="ECO:0000313" key="3">
    <source>
        <dbReference type="Proteomes" id="UP000245698"/>
    </source>
</evidence>